<proteinExistence type="predicted"/>
<name>A0A1G6SXB1_9ACTN</name>
<dbReference type="RefSeq" id="WP_091029737.1">
    <property type="nucleotide sequence ID" value="NZ_FNAD01000002.1"/>
</dbReference>
<protein>
    <submittedName>
        <fullName evidence="2">Mycothiol system anti-sigma-R factor</fullName>
    </submittedName>
</protein>
<keyword evidence="3" id="KW-1185">Reference proteome</keyword>
<evidence type="ECO:0000259" key="1">
    <source>
        <dbReference type="Pfam" id="PF13490"/>
    </source>
</evidence>
<dbReference type="InterPro" id="IPR024020">
    <property type="entry name" value="Anit_sigma_mycothiol_RsrA"/>
</dbReference>
<dbReference type="OrthoDB" id="3267840at2"/>
<organism evidence="2 3">
    <name type="scientific">Glycomyces harbinensis</name>
    <dbReference type="NCBI Taxonomy" id="58114"/>
    <lineage>
        <taxon>Bacteria</taxon>
        <taxon>Bacillati</taxon>
        <taxon>Actinomycetota</taxon>
        <taxon>Actinomycetes</taxon>
        <taxon>Glycomycetales</taxon>
        <taxon>Glycomycetaceae</taxon>
        <taxon>Glycomyces</taxon>
    </lineage>
</organism>
<dbReference type="Proteomes" id="UP000198949">
    <property type="component" value="Unassembled WGS sequence"/>
</dbReference>
<gene>
    <name evidence="2" type="ORF">SAMN05216270_102360</name>
</gene>
<evidence type="ECO:0000313" key="3">
    <source>
        <dbReference type="Proteomes" id="UP000198949"/>
    </source>
</evidence>
<dbReference type="NCBIfam" id="TIGR03988">
    <property type="entry name" value="antisig_RsrA"/>
    <property type="match status" value="1"/>
</dbReference>
<evidence type="ECO:0000313" key="2">
    <source>
        <dbReference type="EMBL" id="SDD21620.1"/>
    </source>
</evidence>
<reference evidence="3" key="1">
    <citation type="submission" date="2016-10" db="EMBL/GenBank/DDBJ databases">
        <authorList>
            <person name="Varghese N."/>
            <person name="Submissions S."/>
        </authorList>
    </citation>
    <scope>NUCLEOTIDE SEQUENCE [LARGE SCALE GENOMIC DNA]</scope>
    <source>
        <strain evidence="3">CGMCC 4.3516</strain>
    </source>
</reference>
<accession>A0A1G6SXB1</accession>
<dbReference type="InterPro" id="IPR027383">
    <property type="entry name" value="Znf_put"/>
</dbReference>
<sequence>MTSAEPPEKPKLDCREVLEEVYLYLDAECSDVRRGVIRDHLDECSPCLSEYGIEQEVRTIVHRCCSNEKAPDEVKARLRQKLSAIEQVSEIFSEVAERDR</sequence>
<feature type="domain" description="Putative zinc-finger" evidence="1">
    <location>
        <begin position="14"/>
        <end position="47"/>
    </location>
</feature>
<dbReference type="Pfam" id="PF13490">
    <property type="entry name" value="zf-HC2"/>
    <property type="match status" value="1"/>
</dbReference>
<dbReference type="AlphaFoldDB" id="A0A1G6SXB1"/>
<dbReference type="EMBL" id="FNAD01000002">
    <property type="protein sequence ID" value="SDD21620.1"/>
    <property type="molecule type" value="Genomic_DNA"/>
</dbReference>
<dbReference type="STRING" id="58114.SAMN05216270_102360"/>